<keyword evidence="2 5" id="KW-0812">Transmembrane</keyword>
<keyword evidence="8" id="KW-1185">Reference proteome</keyword>
<evidence type="ECO:0000313" key="8">
    <source>
        <dbReference type="Proteomes" id="UP001431783"/>
    </source>
</evidence>
<keyword evidence="3 5" id="KW-1133">Transmembrane helix</keyword>
<evidence type="ECO:0000313" key="7">
    <source>
        <dbReference type="EMBL" id="KAK9875026.1"/>
    </source>
</evidence>
<accession>A0AAW1U545</accession>
<feature type="transmembrane region" description="Helical" evidence="5">
    <location>
        <begin position="167"/>
        <end position="188"/>
    </location>
</feature>
<feature type="transmembrane region" description="Helical" evidence="5">
    <location>
        <begin position="253"/>
        <end position="271"/>
    </location>
</feature>
<dbReference type="InterPro" id="IPR020846">
    <property type="entry name" value="MFS_dom"/>
</dbReference>
<gene>
    <name evidence="7" type="ORF">WA026_005835</name>
</gene>
<comment type="caution">
    <text evidence="7">The sequence shown here is derived from an EMBL/GenBank/DDBJ whole genome shotgun (WGS) entry which is preliminary data.</text>
</comment>
<feature type="transmembrane region" description="Helical" evidence="5">
    <location>
        <begin position="338"/>
        <end position="359"/>
    </location>
</feature>
<dbReference type="GO" id="GO:0016020">
    <property type="term" value="C:membrane"/>
    <property type="evidence" value="ECO:0007669"/>
    <property type="project" value="UniProtKB-SubCell"/>
</dbReference>
<dbReference type="InterPro" id="IPR036259">
    <property type="entry name" value="MFS_trans_sf"/>
</dbReference>
<dbReference type="SUPFAM" id="SSF103473">
    <property type="entry name" value="MFS general substrate transporter"/>
    <property type="match status" value="1"/>
</dbReference>
<name>A0AAW1U545_9CUCU</name>
<feature type="transmembrane region" description="Helical" evidence="5">
    <location>
        <begin position="30"/>
        <end position="48"/>
    </location>
</feature>
<feature type="transmembrane region" description="Helical" evidence="5">
    <location>
        <begin position="488"/>
        <end position="505"/>
    </location>
</feature>
<proteinExistence type="predicted"/>
<reference evidence="7 8" key="1">
    <citation type="submission" date="2023-03" db="EMBL/GenBank/DDBJ databases">
        <title>Genome insight into feeding habits of ladybird beetles.</title>
        <authorList>
            <person name="Li H.-S."/>
            <person name="Huang Y.-H."/>
            <person name="Pang H."/>
        </authorList>
    </citation>
    <scope>NUCLEOTIDE SEQUENCE [LARGE SCALE GENOMIC DNA]</scope>
    <source>
        <strain evidence="7">SYSU_2023b</strain>
        <tissue evidence="7">Whole body</tissue>
    </source>
</reference>
<comment type="subcellular location">
    <subcellularLocation>
        <location evidence="1">Membrane</location>
        <topology evidence="1">Multi-pass membrane protein</topology>
    </subcellularLocation>
</comment>
<evidence type="ECO:0000256" key="5">
    <source>
        <dbReference type="SAM" id="Phobius"/>
    </source>
</evidence>
<feature type="transmembrane region" description="Helical" evidence="5">
    <location>
        <begin position="365"/>
        <end position="388"/>
    </location>
</feature>
<feature type="transmembrane region" description="Helical" evidence="5">
    <location>
        <begin position="395"/>
        <end position="416"/>
    </location>
</feature>
<protein>
    <recommendedName>
        <fullName evidence="6">Major facilitator superfamily (MFS) profile domain-containing protein</fullName>
    </recommendedName>
</protein>
<dbReference type="Pfam" id="PF00083">
    <property type="entry name" value="Sugar_tr"/>
    <property type="match status" value="1"/>
</dbReference>
<evidence type="ECO:0000256" key="3">
    <source>
        <dbReference type="ARBA" id="ARBA00022989"/>
    </source>
</evidence>
<dbReference type="CDD" id="cd17317">
    <property type="entry name" value="MFS_SLC22"/>
    <property type="match status" value="1"/>
</dbReference>
<feature type="transmembrane region" description="Helical" evidence="5">
    <location>
        <begin position="422"/>
        <end position="445"/>
    </location>
</feature>
<organism evidence="7 8">
    <name type="scientific">Henosepilachna vigintioctopunctata</name>
    <dbReference type="NCBI Taxonomy" id="420089"/>
    <lineage>
        <taxon>Eukaryota</taxon>
        <taxon>Metazoa</taxon>
        <taxon>Ecdysozoa</taxon>
        <taxon>Arthropoda</taxon>
        <taxon>Hexapoda</taxon>
        <taxon>Insecta</taxon>
        <taxon>Pterygota</taxon>
        <taxon>Neoptera</taxon>
        <taxon>Endopterygota</taxon>
        <taxon>Coleoptera</taxon>
        <taxon>Polyphaga</taxon>
        <taxon>Cucujiformia</taxon>
        <taxon>Coccinelloidea</taxon>
        <taxon>Coccinellidae</taxon>
        <taxon>Epilachninae</taxon>
        <taxon>Epilachnini</taxon>
        <taxon>Henosepilachna</taxon>
    </lineage>
</organism>
<feature type="transmembrane region" description="Helical" evidence="5">
    <location>
        <begin position="457"/>
        <end position="476"/>
    </location>
</feature>
<dbReference type="EMBL" id="JARQZJ010000032">
    <property type="protein sequence ID" value="KAK9875026.1"/>
    <property type="molecule type" value="Genomic_DNA"/>
</dbReference>
<feature type="transmembrane region" description="Helical" evidence="5">
    <location>
        <begin position="194"/>
        <end position="214"/>
    </location>
</feature>
<sequence>MSDENRNKNHHDDDEDIIDKAIGKFGRWQFQLTFFLAMVNIPCTWHIFVPTFHGREIEVWCARPPKFYNVSTEVWIHKTQPNDFCTTNDTSNASLDALNNLVNVSRNMVDCKQWEFAQDGSTLISEFNLLCDRQSLLNMSEMFFLAGVAVGGLICGIISDKCGRKRTLLSCITLQSLIGCVIAFVPYFELYCALRLMLGFISISVFFSGFVLSIELVGGHWRTVTGIWYLLPTSFSYGIISAMAWFLRDWRHLQLAVSAPGLLFLSFYFFLPESPRWLLATGKTDQVMDVLKKAAKYNNRELPPNIDKQLLAPVDDAETTSLGVLDLFRTSEMRNKSFSLYIIWFSVYLVYFGLVLNLQNIGGDIYINSVLTGLVEVPALAVSIPILIKKGRRWPLALSMIISGIACAFIVPFKMFFKTHQWVITTFSMISKMCISSSISIIPVFTAELFPTTLRNIGVGSSNVAAGIALMLVPYLFELKTIEETLPVGVLTLCGIIGGLSVLSLPEAGGKPLQETLSERAGESQRAARVSQTISLEQHC</sequence>
<dbReference type="AlphaFoldDB" id="A0AAW1U545"/>
<evidence type="ECO:0000259" key="6">
    <source>
        <dbReference type="PROSITE" id="PS50850"/>
    </source>
</evidence>
<feature type="transmembrane region" description="Helical" evidence="5">
    <location>
        <begin position="226"/>
        <end position="247"/>
    </location>
</feature>
<feature type="transmembrane region" description="Helical" evidence="5">
    <location>
        <begin position="142"/>
        <end position="160"/>
    </location>
</feature>
<dbReference type="GO" id="GO:0022857">
    <property type="term" value="F:transmembrane transporter activity"/>
    <property type="evidence" value="ECO:0007669"/>
    <property type="project" value="InterPro"/>
</dbReference>
<dbReference type="Proteomes" id="UP001431783">
    <property type="component" value="Unassembled WGS sequence"/>
</dbReference>
<dbReference type="Gene3D" id="1.20.1250.20">
    <property type="entry name" value="MFS general substrate transporter like domains"/>
    <property type="match status" value="1"/>
</dbReference>
<dbReference type="InterPro" id="IPR005828">
    <property type="entry name" value="MFS_sugar_transport-like"/>
</dbReference>
<evidence type="ECO:0000256" key="1">
    <source>
        <dbReference type="ARBA" id="ARBA00004141"/>
    </source>
</evidence>
<feature type="domain" description="Major facilitator superfamily (MFS) profile" evidence="6">
    <location>
        <begin position="91"/>
        <end position="510"/>
    </location>
</feature>
<dbReference type="PANTHER" id="PTHR24064">
    <property type="entry name" value="SOLUTE CARRIER FAMILY 22 MEMBER"/>
    <property type="match status" value="1"/>
</dbReference>
<evidence type="ECO:0000256" key="4">
    <source>
        <dbReference type="ARBA" id="ARBA00023136"/>
    </source>
</evidence>
<dbReference type="PROSITE" id="PS50850">
    <property type="entry name" value="MFS"/>
    <property type="match status" value="1"/>
</dbReference>
<evidence type="ECO:0000256" key="2">
    <source>
        <dbReference type="ARBA" id="ARBA00022692"/>
    </source>
</evidence>
<keyword evidence="4 5" id="KW-0472">Membrane</keyword>